<gene>
    <name evidence="1" type="ORF">LCGC14_2814880</name>
</gene>
<feature type="non-terminal residue" evidence="1">
    <location>
        <position position="214"/>
    </location>
</feature>
<comment type="caution">
    <text evidence="1">The sequence shown here is derived from an EMBL/GenBank/DDBJ whole genome shotgun (WGS) entry which is preliminary data.</text>
</comment>
<accession>A0A0F8YIS6</accession>
<dbReference type="AlphaFoldDB" id="A0A0F8YIS6"/>
<proteinExistence type="predicted"/>
<dbReference type="EMBL" id="LAZR01053185">
    <property type="protein sequence ID" value="KKK81297.1"/>
    <property type="molecule type" value="Genomic_DNA"/>
</dbReference>
<name>A0A0F8YIS6_9ZZZZ</name>
<organism evidence="1">
    <name type="scientific">marine sediment metagenome</name>
    <dbReference type="NCBI Taxonomy" id="412755"/>
    <lineage>
        <taxon>unclassified sequences</taxon>
        <taxon>metagenomes</taxon>
        <taxon>ecological metagenomes</taxon>
    </lineage>
</organism>
<reference evidence="1" key="1">
    <citation type="journal article" date="2015" name="Nature">
        <title>Complex archaea that bridge the gap between prokaryotes and eukaryotes.</title>
        <authorList>
            <person name="Spang A."/>
            <person name="Saw J.H."/>
            <person name="Jorgensen S.L."/>
            <person name="Zaremba-Niedzwiedzka K."/>
            <person name="Martijn J."/>
            <person name="Lind A.E."/>
            <person name="van Eijk R."/>
            <person name="Schleper C."/>
            <person name="Guy L."/>
            <person name="Ettema T.J."/>
        </authorList>
    </citation>
    <scope>NUCLEOTIDE SEQUENCE</scope>
</reference>
<evidence type="ECO:0000313" key="1">
    <source>
        <dbReference type="EMBL" id="KKK81297.1"/>
    </source>
</evidence>
<sequence>MAATTQDLLDLLEPKILGFQDGLTPAGLTPATENLARKIKFLNEGMHAVWRLLVSIDREAEANFFTKDVALNIAVDLLDANLPADFHEIILLESTDSDYNQINFTKIGIHQRRFRSDRLSDKGNFLATDKEVYYAITRGNPPEIRLARSSPDVNFNVVYRYTLADITLASSSIDDIPAPYRGPITNHAAAAILASVHEPELAGPWAEKWQDDVK</sequence>
<protein>
    <submittedName>
        <fullName evidence="1">Uncharacterized protein</fullName>
    </submittedName>
</protein>